<reference evidence="2 3" key="1">
    <citation type="submission" date="2018-12" db="EMBL/GenBank/DDBJ databases">
        <title>Marinifilum JC070 sp. nov., a marine bacterium isolated from Yongle Blue Hole in the South China Sea.</title>
        <authorList>
            <person name="Fu T."/>
        </authorList>
    </citation>
    <scope>NUCLEOTIDE SEQUENCE [LARGE SCALE GENOMIC DNA]</scope>
    <source>
        <strain evidence="2 3">JC070</strain>
    </source>
</reference>
<gene>
    <name evidence="2" type="ORF">ELS83_01605</name>
</gene>
<proteinExistence type="predicted"/>
<name>A0ABX1WQX6_9BACT</name>
<sequence length="374" mass="42801">MTYQSIALLFLMISTNICFAQEATTKVDFSSDKWKTFGAVEVKEFDSKLSTCILDGTGIAYLDGIDFQNGIIECDLYSPSPKAYLGIVFRVGSLYNFEYIYFQPHTSGKWDAVQYDPIFNRSATWQLYNGKEHQAAANIPTKKWFHVKIEVADDLAKVYLDYNPKPVLSVKLKHEYITGAVGVCSYHPAIFANLKITKHAPVSILQTRPLPTLDDKTYISNWLVSEPYDNFDFAIEKAFLKEAFITKWHQIGAEENYLINLNRYFTKSASKNTVLAKTMLISEKAQTKTLHFGYSDKIKIYLNSKELFKGDNRFNDTGKYDDRGYVLDQHKSIELPLLKGKNDLIIEVAEDKFGWGFIAKLEDLEGIEIRNLKQ</sequence>
<feature type="chain" id="PRO_5047150955" description="DUF1080 domain-containing protein" evidence="1">
    <location>
        <begin position="21"/>
        <end position="374"/>
    </location>
</feature>
<organism evidence="2 3">
    <name type="scientific">Marinifilum caeruleilacunae</name>
    <dbReference type="NCBI Taxonomy" id="2499076"/>
    <lineage>
        <taxon>Bacteria</taxon>
        <taxon>Pseudomonadati</taxon>
        <taxon>Bacteroidota</taxon>
        <taxon>Bacteroidia</taxon>
        <taxon>Marinilabiliales</taxon>
        <taxon>Marinifilaceae</taxon>
    </lineage>
</organism>
<accession>A0ABX1WQX6</accession>
<dbReference type="Gene3D" id="2.60.120.560">
    <property type="entry name" value="Exo-inulinase, domain 1"/>
    <property type="match status" value="1"/>
</dbReference>
<evidence type="ECO:0000256" key="1">
    <source>
        <dbReference type="SAM" id="SignalP"/>
    </source>
</evidence>
<dbReference type="EMBL" id="RZNH01000002">
    <property type="protein sequence ID" value="NOU58495.1"/>
    <property type="molecule type" value="Genomic_DNA"/>
</dbReference>
<comment type="caution">
    <text evidence="2">The sequence shown here is derived from an EMBL/GenBank/DDBJ whole genome shotgun (WGS) entry which is preliminary data.</text>
</comment>
<evidence type="ECO:0000313" key="3">
    <source>
        <dbReference type="Proteomes" id="UP000732105"/>
    </source>
</evidence>
<protein>
    <recommendedName>
        <fullName evidence="4">DUF1080 domain-containing protein</fullName>
    </recommendedName>
</protein>
<keyword evidence="3" id="KW-1185">Reference proteome</keyword>
<keyword evidence="1" id="KW-0732">Signal</keyword>
<feature type="signal peptide" evidence="1">
    <location>
        <begin position="1"/>
        <end position="20"/>
    </location>
</feature>
<evidence type="ECO:0008006" key="4">
    <source>
        <dbReference type="Google" id="ProtNLM"/>
    </source>
</evidence>
<evidence type="ECO:0000313" key="2">
    <source>
        <dbReference type="EMBL" id="NOU58495.1"/>
    </source>
</evidence>
<dbReference type="Proteomes" id="UP000732105">
    <property type="component" value="Unassembled WGS sequence"/>
</dbReference>
<dbReference type="RefSeq" id="WP_171593764.1">
    <property type="nucleotide sequence ID" value="NZ_RZNH01000002.1"/>
</dbReference>